<organism evidence="2 3">
    <name type="scientific">Rhodopirellula baltica (strain DSM 10527 / NCIMB 13988 / SH1)</name>
    <dbReference type="NCBI Taxonomy" id="243090"/>
    <lineage>
        <taxon>Bacteria</taxon>
        <taxon>Pseudomonadati</taxon>
        <taxon>Planctomycetota</taxon>
        <taxon>Planctomycetia</taxon>
        <taxon>Pirellulales</taxon>
        <taxon>Pirellulaceae</taxon>
        <taxon>Rhodopirellula</taxon>
    </lineage>
</organism>
<dbReference type="KEGG" id="rba:RB3668"/>
<feature type="region of interest" description="Disordered" evidence="1">
    <location>
        <begin position="1"/>
        <end position="56"/>
    </location>
</feature>
<evidence type="ECO:0000256" key="1">
    <source>
        <dbReference type="SAM" id="MobiDB-lite"/>
    </source>
</evidence>
<dbReference type="AlphaFoldDB" id="Q7UTV0"/>
<dbReference type="Proteomes" id="UP000001025">
    <property type="component" value="Chromosome"/>
</dbReference>
<proteinExistence type="predicted"/>
<protein>
    <submittedName>
        <fullName evidence="2">Uncharacterized protein</fullName>
    </submittedName>
</protein>
<dbReference type="HOGENOM" id="CLU_3011287_0_0_0"/>
<dbReference type="EMBL" id="BX294139">
    <property type="protein sequence ID" value="CAD73334.1"/>
    <property type="molecule type" value="Genomic_DNA"/>
</dbReference>
<accession>Q7UTV0</accession>
<dbReference type="InParanoid" id="Q7UTV0"/>
<dbReference type="EnsemblBacteria" id="CAD73334">
    <property type="protein sequence ID" value="CAD73334"/>
    <property type="gene ID" value="RB3668"/>
</dbReference>
<gene>
    <name evidence="2" type="ordered locus">RB3668</name>
</gene>
<sequence length="56" mass="6113">MRGSQGEGRHQTTFQTIGRFPIPAEPATQRRHSSAAISHPADALRKPMDPVRSTSS</sequence>
<evidence type="ECO:0000313" key="3">
    <source>
        <dbReference type="Proteomes" id="UP000001025"/>
    </source>
</evidence>
<name>Q7UTV0_RHOBA</name>
<dbReference type="STRING" id="243090.RB3668"/>
<reference evidence="2 3" key="1">
    <citation type="journal article" date="2003" name="Proc. Natl. Acad. Sci. U.S.A.">
        <title>Complete genome sequence of the marine planctomycete Pirellula sp. strain 1.</title>
        <authorList>
            <person name="Gloeckner F.O."/>
            <person name="Kube M."/>
            <person name="Bauer M."/>
            <person name="Teeling H."/>
            <person name="Lombardot T."/>
            <person name="Ludwig W."/>
            <person name="Gade D."/>
            <person name="Beck A."/>
            <person name="Borzym K."/>
            <person name="Heitmann K."/>
            <person name="Rabus R."/>
            <person name="Schlesner H."/>
            <person name="Amann R."/>
            <person name="Reinhardt R."/>
        </authorList>
    </citation>
    <scope>NUCLEOTIDE SEQUENCE [LARGE SCALE GENOMIC DNA]</scope>
    <source>
        <strain evidence="3">DSM 10527 / NCIMB 13988 / SH1</strain>
    </source>
</reference>
<evidence type="ECO:0000313" key="2">
    <source>
        <dbReference type="EMBL" id="CAD73334.1"/>
    </source>
</evidence>
<keyword evidence="3" id="KW-1185">Reference proteome</keyword>